<dbReference type="Proteomes" id="UP001203136">
    <property type="component" value="Unassembled WGS sequence"/>
</dbReference>
<keyword evidence="3 5" id="KW-1133">Transmembrane helix</keyword>
<evidence type="ECO:0000256" key="1">
    <source>
        <dbReference type="ARBA" id="ARBA00004141"/>
    </source>
</evidence>
<dbReference type="InterPro" id="IPR013525">
    <property type="entry name" value="ABC2_TM"/>
</dbReference>
<feature type="transmembrane region" description="Helical" evidence="5">
    <location>
        <begin position="369"/>
        <end position="389"/>
    </location>
</feature>
<feature type="transmembrane region" description="Helical" evidence="5">
    <location>
        <begin position="317"/>
        <end position="340"/>
    </location>
</feature>
<dbReference type="EMBL" id="JAINVB010000001">
    <property type="protein sequence ID" value="MCK0086451.1"/>
    <property type="molecule type" value="Genomic_DNA"/>
</dbReference>
<dbReference type="Pfam" id="PF12698">
    <property type="entry name" value="ABC2_membrane_3"/>
    <property type="match status" value="1"/>
</dbReference>
<protein>
    <submittedName>
        <fullName evidence="7">ABC transporter permease</fullName>
    </submittedName>
</protein>
<dbReference type="GO" id="GO:0016020">
    <property type="term" value="C:membrane"/>
    <property type="evidence" value="ECO:0007669"/>
    <property type="project" value="UniProtKB-SubCell"/>
</dbReference>
<evidence type="ECO:0000256" key="2">
    <source>
        <dbReference type="ARBA" id="ARBA00022692"/>
    </source>
</evidence>
<organism evidence="7 9">
    <name type="scientific">Clostridium symbiosum</name>
    <name type="common">Bacteroides symbiosus</name>
    <dbReference type="NCBI Taxonomy" id="1512"/>
    <lineage>
        <taxon>Bacteria</taxon>
        <taxon>Bacillati</taxon>
        <taxon>Bacillota</taxon>
        <taxon>Clostridia</taxon>
        <taxon>Lachnospirales</taxon>
        <taxon>Lachnospiraceae</taxon>
        <taxon>Otoolea</taxon>
    </lineage>
</organism>
<comment type="caution">
    <text evidence="7">The sequence shown here is derived from an EMBL/GenBank/DDBJ whole genome shotgun (WGS) entry which is preliminary data.</text>
</comment>
<reference evidence="8" key="2">
    <citation type="submission" date="2023-01" db="EMBL/GenBank/DDBJ databases">
        <title>Human gut microbiome strain richness.</title>
        <authorList>
            <person name="Chen-Liaw A."/>
        </authorList>
    </citation>
    <scope>NUCLEOTIDE SEQUENCE</scope>
    <source>
        <strain evidence="8">B1_m1001713B170214d0_201011</strain>
    </source>
</reference>
<name>A0AAW5F547_CLOSY</name>
<feature type="transmembrane region" description="Helical" evidence="5">
    <location>
        <begin position="259"/>
        <end position="279"/>
    </location>
</feature>
<feature type="transmembrane region" description="Helical" evidence="5">
    <location>
        <begin position="21"/>
        <end position="40"/>
    </location>
</feature>
<feature type="transmembrane region" description="Helical" evidence="5">
    <location>
        <begin position="285"/>
        <end position="305"/>
    </location>
</feature>
<sequence>MRTFLTYFKLELKRTLKSIPYFLAGAIVLVLLAGTIAFSASKMLYGDKALGKIIVGVVVPENDRLSEMAMNMVASLDSVGSLCEFTYTDKEEGTKLLERGEIFALMELPPGLLEGIIDGSNIPVTITFPENSGLEAAVFKELTQAGTSILGTAQAAIYSTDDYLIGHQMQSSIRQAEKDLNTVFMRYALSREAYFRTEKVSASGDVTTAVFYGISAVVMILLLLGIPAAPIVRPYKIVVEQKLALCGIGRVKRTAVRTAALTTLLLLASAVPLACFISKGYFDSAFTAVAGWLLVCMAAAGWILFIYELCGNTTAAILLLFVSTIVMLFISGGIIPAVFLPEAVTGLGKWMPAAFLMDAVKWMIKGGTALPVLKLVLMEGIVFALSAVLRRKEYDYG</sequence>
<evidence type="ECO:0000313" key="8">
    <source>
        <dbReference type="EMBL" id="MDB2002072.1"/>
    </source>
</evidence>
<dbReference type="Proteomes" id="UP001300871">
    <property type="component" value="Unassembled WGS sequence"/>
</dbReference>
<accession>A0AAW5F547</accession>
<gene>
    <name evidence="7" type="ORF">K5I21_11330</name>
    <name evidence="8" type="ORF">PM006_17895</name>
</gene>
<dbReference type="GO" id="GO:0140359">
    <property type="term" value="F:ABC-type transporter activity"/>
    <property type="evidence" value="ECO:0007669"/>
    <property type="project" value="InterPro"/>
</dbReference>
<proteinExistence type="predicted"/>
<dbReference type="AlphaFoldDB" id="A0AAW5F547"/>
<keyword evidence="4 5" id="KW-0472">Membrane</keyword>
<evidence type="ECO:0000259" key="6">
    <source>
        <dbReference type="Pfam" id="PF12698"/>
    </source>
</evidence>
<evidence type="ECO:0000313" key="7">
    <source>
        <dbReference type="EMBL" id="MCK0086451.1"/>
    </source>
</evidence>
<evidence type="ECO:0000256" key="4">
    <source>
        <dbReference type="ARBA" id="ARBA00023136"/>
    </source>
</evidence>
<feature type="transmembrane region" description="Helical" evidence="5">
    <location>
        <begin position="209"/>
        <end position="232"/>
    </location>
</feature>
<feature type="domain" description="ABC-2 type transporter transmembrane" evidence="6">
    <location>
        <begin position="23"/>
        <end position="385"/>
    </location>
</feature>
<evidence type="ECO:0000256" key="5">
    <source>
        <dbReference type="SAM" id="Phobius"/>
    </source>
</evidence>
<dbReference type="RefSeq" id="WP_003498582.1">
    <property type="nucleotide sequence ID" value="NZ_CACRUA010000019.1"/>
</dbReference>
<evidence type="ECO:0000313" key="9">
    <source>
        <dbReference type="Proteomes" id="UP001203136"/>
    </source>
</evidence>
<evidence type="ECO:0000256" key="3">
    <source>
        <dbReference type="ARBA" id="ARBA00022989"/>
    </source>
</evidence>
<comment type="subcellular location">
    <subcellularLocation>
        <location evidence="1">Membrane</location>
        <topology evidence="1">Multi-pass membrane protein</topology>
    </subcellularLocation>
</comment>
<keyword evidence="2 5" id="KW-0812">Transmembrane</keyword>
<reference evidence="7" key="1">
    <citation type="journal article" date="2022" name="Cell Host Microbe">
        <title>Colonization of the live biotherapeutic product VE303 and modulation of the microbiota and metabolites in healthy volunteers.</title>
        <authorList>
            <person name="Dsouza M."/>
            <person name="Menon R."/>
            <person name="Crossette E."/>
            <person name="Bhattarai S.K."/>
            <person name="Schneider J."/>
            <person name="Kim Y.G."/>
            <person name="Reddy S."/>
            <person name="Caballero S."/>
            <person name="Felix C."/>
            <person name="Cornacchione L."/>
            <person name="Hendrickson J."/>
            <person name="Watson A.R."/>
            <person name="Minot S.S."/>
            <person name="Greenfield N."/>
            <person name="Schopf L."/>
            <person name="Szabady R."/>
            <person name="Patarroyo J."/>
            <person name="Smith W."/>
            <person name="Harrison P."/>
            <person name="Kuijper E.J."/>
            <person name="Kelly C.P."/>
            <person name="Olle B."/>
            <person name="Bobilev D."/>
            <person name="Silber J.L."/>
            <person name="Bucci V."/>
            <person name="Roberts B."/>
            <person name="Faith J."/>
            <person name="Norman J.M."/>
        </authorList>
    </citation>
    <scope>NUCLEOTIDE SEQUENCE</scope>
    <source>
        <strain evidence="7">VE303-04</strain>
    </source>
</reference>
<dbReference type="EMBL" id="JAQLGM010000057">
    <property type="protein sequence ID" value="MDB2002072.1"/>
    <property type="molecule type" value="Genomic_DNA"/>
</dbReference>